<dbReference type="Proteomes" id="UP000001901">
    <property type="component" value="Chromosome"/>
</dbReference>
<dbReference type="InterPro" id="IPR022430">
    <property type="entry name" value="CHP03684"/>
</dbReference>
<dbReference type="CDD" id="cd21154">
    <property type="entry name" value="PUA_MJ1432-like"/>
    <property type="match status" value="1"/>
</dbReference>
<dbReference type="Pfam" id="PF01472">
    <property type="entry name" value="PUA"/>
    <property type="match status" value="1"/>
</dbReference>
<dbReference type="EMBL" id="CP001857">
    <property type="protein sequence ID" value="ADB57440.1"/>
    <property type="molecule type" value="Genomic_DNA"/>
</dbReference>
<dbReference type="InterPro" id="IPR015266">
    <property type="entry name" value="DUF1947"/>
</dbReference>
<dbReference type="OrthoDB" id="27972at2157"/>
<dbReference type="GO" id="GO:0001731">
    <property type="term" value="P:formation of translation preinitiation complex"/>
    <property type="evidence" value="ECO:0007669"/>
    <property type="project" value="TreeGrafter"/>
</dbReference>
<dbReference type="NCBIfam" id="TIGR00451">
    <property type="entry name" value="unchar_dom_2"/>
    <property type="match status" value="1"/>
</dbReference>
<dbReference type="InterPro" id="IPR002478">
    <property type="entry name" value="PUA"/>
</dbReference>
<reference evidence="2 3" key="1">
    <citation type="journal article" date="2010" name="Stand. Genomic Sci.">
        <title>Complete genome sequence of Archaeoglobus profundus type strain (AV18).</title>
        <authorList>
            <person name="von Jan M."/>
            <person name="Lapidus A."/>
            <person name="Del Rio T.G."/>
            <person name="Copeland A."/>
            <person name="Tice H."/>
            <person name="Cheng J.F."/>
            <person name="Lucas S."/>
            <person name="Chen F."/>
            <person name="Nolan M."/>
            <person name="Goodwin L."/>
            <person name="Han C."/>
            <person name="Pitluck S."/>
            <person name="Liolios K."/>
            <person name="Ivanova N."/>
            <person name="Mavromatis K."/>
            <person name="Ovchinnikova G."/>
            <person name="Chertkov O."/>
            <person name="Pati A."/>
            <person name="Chen A."/>
            <person name="Palaniappan K."/>
            <person name="Land M."/>
            <person name="Hauser L."/>
            <person name="Chang Y.J."/>
            <person name="Jeffries C.D."/>
            <person name="Saunders E."/>
            <person name="Brettin T."/>
            <person name="Detter J.C."/>
            <person name="Chain P."/>
            <person name="Eichinger K."/>
            <person name="Huber H."/>
            <person name="Spring S."/>
            <person name="Rohde M."/>
            <person name="Goker M."/>
            <person name="Wirth R."/>
            <person name="Woyke T."/>
            <person name="Bristow J."/>
            <person name="Eisen J.A."/>
            <person name="Markowitz V."/>
            <person name="Hugenholtz P."/>
            <person name="Kyrpides N.C."/>
            <person name="Klenk H.P."/>
        </authorList>
    </citation>
    <scope>NUCLEOTIDE SEQUENCE [LARGE SCALE GENOMIC DNA]</scope>
    <source>
        <strain evidence="3">DSM 5631 / JCM 9629 / NBRC 100127 / Av18</strain>
    </source>
</reference>
<dbReference type="PIRSF" id="PIRSF005067">
    <property type="entry name" value="Tma_RNA-bind_prd"/>
    <property type="match status" value="1"/>
</dbReference>
<accession>D2RGL5</accession>
<evidence type="ECO:0000313" key="3">
    <source>
        <dbReference type="Proteomes" id="UP000001901"/>
    </source>
</evidence>
<dbReference type="PANTHER" id="PTHR22798">
    <property type="entry name" value="MCT-1 PROTEIN"/>
    <property type="match status" value="1"/>
</dbReference>
<dbReference type="InterPro" id="IPR015947">
    <property type="entry name" value="PUA-like_sf"/>
</dbReference>
<dbReference type="InterPro" id="IPR004521">
    <property type="entry name" value="Uncharacterised_CHP00451"/>
</dbReference>
<feature type="domain" description="PUA" evidence="1">
    <location>
        <begin position="71"/>
        <end position="145"/>
    </location>
</feature>
<dbReference type="STRING" id="572546.Arcpr_0371"/>
<organism evidence="2 3">
    <name type="scientific">Archaeoglobus profundus (strain DSM 5631 / JCM 9629 / NBRC 100127 / Av18)</name>
    <dbReference type="NCBI Taxonomy" id="572546"/>
    <lineage>
        <taxon>Archaea</taxon>
        <taxon>Methanobacteriati</taxon>
        <taxon>Methanobacteriota</taxon>
        <taxon>Archaeoglobi</taxon>
        <taxon>Archaeoglobales</taxon>
        <taxon>Archaeoglobaceae</taxon>
        <taxon>Archaeoglobus</taxon>
    </lineage>
</organism>
<dbReference type="PaxDb" id="572546-Arcpr_0371"/>
<name>D2RGL5_ARCPA</name>
<dbReference type="SUPFAM" id="SSF88697">
    <property type="entry name" value="PUA domain-like"/>
    <property type="match status" value="1"/>
</dbReference>
<protein>
    <submittedName>
        <fullName evidence="2">PUA domain containing protein</fullName>
    </submittedName>
</protein>
<dbReference type="SMART" id="SM00359">
    <property type="entry name" value="PUA"/>
    <property type="match status" value="1"/>
</dbReference>
<dbReference type="NCBIfam" id="TIGR03684">
    <property type="entry name" value="arCOG00985"/>
    <property type="match status" value="1"/>
</dbReference>
<dbReference type="PANTHER" id="PTHR22798:SF0">
    <property type="entry name" value="MALIGNANT T-CELL-AMPLIFIED SEQUENCE 1"/>
    <property type="match status" value="1"/>
</dbReference>
<dbReference type="HOGENOM" id="CLU_090468_1_1_2"/>
<dbReference type="InterPro" id="IPR016437">
    <property type="entry name" value="MCT-1/Tma20"/>
</dbReference>
<gene>
    <name evidence="2" type="ordered locus">Arcpr_0371</name>
</gene>
<evidence type="ECO:0000313" key="2">
    <source>
        <dbReference type="EMBL" id="ADB57440.1"/>
    </source>
</evidence>
<dbReference type="GeneID" id="8739026"/>
<dbReference type="Pfam" id="PF09183">
    <property type="entry name" value="DUF1947"/>
    <property type="match status" value="1"/>
</dbReference>
<dbReference type="AlphaFoldDB" id="D2RGL5"/>
<dbReference type="RefSeq" id="WP_012939776.1">
    <property type="nucleotide sequence ID" value="NC_013741.1"/>
</dbReference>
<keyword evidence="3" id="KW-1185">Reference proteome</keyword>
<evidence type="ECO:0000259" key="1">
    <source>
        <dbReference type="SMART" id="SM00359"/>
    </source>
</evidence>
<dbReference type="Gene3D" id="3.10.400.20">
    <property type="match status" value="1"/>
</dbReference>
<dbReference type="PROSITE" id="PS50890">
    <property type="entry name" value="PUA"/>
    <property type="match status" value="1"/>
</dbReference>
<sequence length="157" mass="17976">MKRYRLRKKDSKAISKFFEENYKISIKGDMEKFEFDDISIITVDNEPIILEYEGRYYFTVYGVIKFKPEKGKVVVDEGAMPYIMKGADVMKPGIVEADESIKAGDFVYVAVEKKMTPIAVGIALVDGIEMKGGKGKAVKNIHHLKDKIWNYFFVSKK</sequence>
<dbReference type="KEGG" id="apo:Arcpr_0371"/>
<proteinExistence type="predicted"/>
<dbReference type="GO" id="GO:0003723">
    <property type="term" value="F:RNA binding"/>
    <property type="evidence" value="ECO:0007669"/>
    <property type="project" value="InterPro"/>
</dbReference>
<dbReference type="eggNOG" id="arCOG00985">
    <property type="taxonomic scope" value="Archaea"/>
</dbReference>